<keyword evidence="2" id="KW-0268">Exocytosis</keyword>
<dbReference type="GO" id="GO:0019905">
    <property type="term" value="F:syntaxin binding"/>
    <property type="evidence" value="ECO:0007669"/>
    <property type="project" value="TreeGrafter"/>
</dbReference>
<dbReference type="PANTHER" id="PTHR10241:SF25">
    <property type="entry name" value="TOMOSYN, ISOFORM C"/>
    <property type="match status" value="1"/>
</dbReference>
<evidence type="ECO:0000256" key="1">
    <source>
        <dbReference type="ARBA" id="ARBA00008070"/>
    </source>
</evidence>
<dbReference type="GO" id="GO:0006887">
    <property type="term" value="P:exocytosis"/>
    <property type="evidence" value="ECO:0007669"/>
    <property type="project" value="UniProtKB-KW"/>
</dbReference>
<organism evidence="5 6">
    <name type="scientific">Serendipita vermifera MAFF 305830</name>
    <dbReference type="NCBI Taxonomy" id="933852"/>
    <lineage>
        <taxon>Eukaryota</taxon>
        <taxon>Fungi</taxon>
        <taxon>Dikarya</taxon>
        <taxon>Basidiomycota</taxon>
        <taxon>Agaricomycotina</taxon>
        <taxon>Agaricomycetes</taxon>
        <taxon>Sebacinales</taxon>
        <taxon>Serendipitaceae</taxon>
        <taxon>Serendipita</taxon>
    </lineage>
</organism>
<dbReference type="EMBL" id="KN824281">
    <property type="protein sequence ID" value="KIM31698.1"/>
    <property type="molecule type" value="Genomic_DNA"/>
</dbReference>
<proteinExistence type="inferred from homology"/>
<dbReference type="Proteomes" id="UP000054097">
    <property type="component" value="Unassembled WGS sequence"/>
</dbReference>
<dbReference type="HOGENOM" id="CLU_317847_0_0_1"/>
<evidence type="ECO:0000256" key="2">
    <source>
        <dbReference type="ARBA" id="ARBA00022483"/>
    </source>
</evidence>
<dbReference type="InterPro" id="IPR013905">
    <property type="entry name" value="Lgl_C_dom"/>
</dbReference>
<dbReference type="Pfam" id="PF08596">
    <property type="entry name" value="Lgl_C"/>
    <property type="match status" value="1"/>
</dbReference>
<accession>A0A0C2X080</accession>
<evidence type="ECO:0000313" key="5">
    <source>
        <dbReference type="EMBL" id="KIM31698.1"/>
    </source>
</evidence>
<dbReference type="AlphaFoldDB" id="A0A0C2X080"/>
<dbReference type="GO" id="GO:0005737">
    <property type="term" value="C:cytoplasm"/>
    <property type="evidence" value="ECO:0007669"/>
    <property type="project" value="TreeGrafter"/>
</dbReference>
<feature type="region of interest" description="Disordered" evidence="3">
    <location>
        <begin position="855"/>
        <end position="885"/>
    </location>
</feature>
<dbReference type="SUPFAM" id="SSF50978">
    <property type="entry name" value="WD40 repeat-like"/>
    <property type="match status" value="1"/>
</dbReference>
<evidence type="ECO:0000313" key="6">
    <source>
        <dbReference type="Proteomes" id="UP000054097"/>
    </source>
</evidence>
<protein>
    <recommendedName>
        <fullName evidence="4">Lethal giant larvae (Lgl)-like C-terminal domain-containing protein</fullName>
    </recommendedName>
</protein>
<dbReference type="GO" id="GO:0005886">
    <property type="term" value="C:plasma membrane"/>
    <property type="evidence" value="ECO:0007669"/>
    <property type="project" value="TreeGrafter"/>
</dbReference>
<evidence type="ECO:0000259" key="4">
    <source>
        <dbReference type="Pfam" id="PF08596"/>
    </source>
</evidence>
<gene>
    <name evidence="5" type="ORF">M408DRAFT_327156</name>
</gene>
<dbReference type="InterPro" id="IPR001680">
    <property type="entry name" value="WD40_rpt"/>
</dbReference>
<dbReference type="InterPro" id="IPR036322">
    <property type="entry name" value="WD40_repeat_dom_sf"/>
</dbReference>
<dbReference type="SMART" id="SM00320">
    <property type="entry name" value="WD40"/>
    <property type="match status" value="5"/>
</dbReference>
<comment type="similarity">
    <text evidence="1">Belongs to the WD repeat L(2)GL family.</text>
</comment>
<reference evidence="5 6" key="1">
    <citation type="submission" date="2014-04" db="EMBL/GenBank/DDBJ databases">
        <authorList>
            <consortium name="DOE Joint Genome Institute"/>
            <person name="Kuo A."/>
            <person name="Zuccaro A."/>
            <person name="Kohler A."/>
            <person name="Nagy L.G."/>
            <person name="Floudas D."/>
            <person name="Copeland A."/>
            <person name="Barry K.W."/>
            <person name="Cichocki N."/>
            <person name="Veneault-Fourrey C."/>
            <person name="LaButti K."/>
            <person name="Lindquist E.A."/>
            <person name="Lipzen A."/>
            <person name="Lundell T."/>
            <person name="Morin E."/>
            <person name="Murat C."/>
            <person name="Sun H."/>
            <person name="Tunlid A."/>
            <person name="Henrissat B."/>
            <person name="Grigoriev I.V."/>
            <person name="Hibbett D.S."/>
            <person name="Martin F."/>
            <person name="Nordberg H.P."/>
            <person name="Cantor M.N."/>
            <person name="Hua S.X."/>
        </authorList>
    </citation>
    <scope>NUCLEOTIDE SEQUENCE [LARGE SCALE GENOMIC DNA]</scope>
    <source>
        <strain evidence="5 6">MAFF 305830</strain>
    </source>
</reference>
<dbReference type="Gene3D" id="2.130.10.10">
    <property type="entry name" value="YVTN repeat-like/Quinoprotein amine dehydrogenase"/>
    <property type="match status" value="1"/>
</dbReference>
<name>A0A0C2X080_SERVB</name>
<evidence type="ECO:0000256" key="3">
    <source>
        <dbReference type="SAM" id="MobiDB-lite"/>
    </source>
</evidence>
<reference evidence="6" key="2">
    <citation type="submission" date="2015-01" db="EMBL/GenBank/DDBJ databases">
        <title>Evolutionary Origins and Diversification of the Mycorrhizal Mutualists.</title>
        <authorList>
            <consortium name="DOE Joint Genome Institute"/>
            <consortium name="Mycorrhizal Genomics Consortium"/>
            <person name="Kohler A."/>
            <person name="Kuo A."/>
            <person name="Nagy L.G."/>
            <person name="Floudas D."/>
            <person name="Copeland A."/>
            <person name="Barry K.W."/>
            <person name="Cichocki N."/>
            <person name="Veneault-Fourrey C."/>
            <person name="LaButti K."/>
            <person name="Lindquist E.A."/>
            <person name="Lipzen A."/>
            <person name="Lundell T."/>
            <person name="Morin E."/>
            <person name="Murat C."/>
            <person name="Riley R."/>
            <person name="Ohm R."/>
            <person name="Sun H."/>
            <person name="Tunlid A."/>
            <person name="Henrissat B."/>
            <person name="Grigoriev I.V."/>
            <person name="Hibbett D.S."/>
            <person name="Martin F."/>
        </authorList>
    </citation>
    <scope>NUCLEOTIDE SEQUENCE [LARGE SCALE GENOMIC DNA]</scope>
    <source>
        <strain evidence="6">MAFF 305830</strain>
    </source>
</reference>
<feature type="domain" description="Lethal giant larvae (Lgl)-like C-terminal" evidence="4">
    <location>
        <begin position="500"/>
        <end position="867"/>
    </location>
</feature>
<dbReference type="OrthoDB" id="19944at2759"/>
<dbReference type="GO" id="GO:0045159">
    <property type="term" value="F:myosin II binding"/>
    <property type="evidence" value="ECO:0007669"/>
    <property type="project" value="TreeGrafter"/>
</dbReference>
<sequence length="935" mass="102543">MSIFRKKLKGGPNVSQRIQSEHTWRLEKEGSFTAGERVTAVAYDPLLQVFACGFANGELHLYGSAPVHFAFHIPDYDGQGITHIQIASTSKRLICLDGVRKMVVWSLDGKLEDKPLAVTSFSDGIAFVGVSPVHSHAFIPHSDGTVHLYDLSRLCQSPSKVVPSPEVSEEVIMDLISSPNNADFIVVATYGSIYLWQFTAHQSPRTFILPDGDLLRPVCLAFHPKESIFAAGLMDGRIAFWSLEDSVPLWVTTISELIGEVLDPGAAPKEREPVFKLSWSSLSMGTQLTILGGQPAGRRLITLEFAGTPFSETDQLVSKSSITYDDFDTENIKDFVVAECILALKDDGSVIPILSPSSTTTDDPIPSQVTHSLYVPYELRRPIFLGQATTCSLEQLRQILPDLGDFNSKLIANGGVSYPHLSKDGPDPRLAKYDTPLILIALNEDGIIHFDDISSRLWIESEPLKCPYPNPLFNLSIDLKRILDEPLLWATLEDASYNTVQDITFIPEALELYVLFKTGQLLLWKYVDQLPKKDTTVNSDEHLMDLSTLMKQPQSFNPQFLFSSKKGKCLAFATCEIGFAALAYQGSSVYVLDMRGPRVMSHQHLRQSEGDDIVKMHFTICHPEPKAPERLYLLVHHASGAVSILMIRKEASIWTIDRKVEEIPSRKSLPHPVSCLLVDILTGEELKASAKAFESMFSEKVDDKNAKLSFEGSFYRVTVSDSAVRCDTGLTGKNIKTVEVGGALKAGLITVNASSALALFRTGGILTILSLPNLETIASFQEKAFTDSSMFTAQVMTSSGDISIQLDRNLEIWSTLSSPRVVKPDISIPLNPSAPLSQGGLISWLLGSHPMTGEEFDNLVAGPNRPPAPSVSPPQSSSHKGNELQDAIAATEERGHLIATLGDKADELGFAAEGMAAQAQKLATKAQTKKRRFGF</sequence>
<dbReference type="STRING" id="933852.A0A0C2X080"/>
<dbReference type="InterPro" id="IPR015943">
    <property type="entry name" value="WD40/YVTN_repeat-like_dom_sf"/>
</dbReference>
<dbReference type="GO" id="GO:0005096">
    <property type="term" value="F:GTPase activator activity"/>
    <property type="evidence" value="ECO:0007669"/>
    <property type="project" value="TreeGrafter"/>
</dbReference>
<keyword evidence="6" id="KW-1185">Reference proteome</keyword>
<dbReference type="PANTHER" id="PTHR10241">
    <property type="entry name" value="LETHAL 2 GIANT LARVAE PROTEIN"/>
    <property type="match status" value="1"/>
</dbReference>
<dbReference type="GO" id="GO:0006893">
    <property type="term" value="P:Golgi to plasma membrane transport"/>
    <property type="evidence" value="ECO:0007669"/>
    <property type="project" value="TreeGrafter"/>
</dbReference>